<dbReference type="Proteomes" id="UP001459714">
    <property type="component" value="Unassembled WGS sequence"/>
</dbReference>
<evidence type="ECO:0000313" key="1">
    <source>
        <dbReference type="EMBL" id="MEL3956461.1"/>
    </source>
</evidence>
<evidence type="ECO:0000313" key="2">
    <source>
        <dbReference type="Proteomes" id="UP001459714"/>
    </source>
</evidence>
<sequence>MPEQKLTIVPVTLHSDTENISNIKPTVSSSNSTCTIKFGKVEISFFNAYSARKFFVFLIFLKEFSSFL</sequence>
<accession>A0ABU9JWR4</accession>
<gene>
    <name evidence="1" type="ORF">NST17_04450</name>
</gene>
<dbReference type="RefSeq" id="WP_342019795.1">
    <property type="nucleotide sequence ID" value="NZ_JBBYAK010000001.1"/>
</dbReference>
<organism evidence="1 2">
    <name type="scientific">Caldifermentibacillus hisashii</name>
    <dbReference type="NCBI Taxonomy" id="996558"/>
    <lineage>
        <taxon>Bacteria</taxon>
        <taxon>Bacillati</taxon>
        <taxon>Bacillota</taxon>
        <taxon>Bacilli</taxon>
        <taxon>Bacillales</taxon>
        <taxon>Bacillaceae</taxon>
        <taxon>Caldifermentibacillus</taxon>
    </lineage>
</organism>
<keyword evidence="2" id="KW-1185">Reference proteome</keyword>
<reference evidence="1 2" key="1">
    <citation type="submission" date="2024-03" db="EMBL/GenBank/DDBJ databases">
        <title>Bacilli Hybrid Assemblies.</title>
        <authorList>
            <person name="Kovac J."/>
        </authorList>
    </citation>
    <scope>NUCLEOTIDE SEQUENCE [LARGE SCALE GENOMIC DNA]</scope>
    <source>
        <strain evidence="1 2">FSL M8-0022</strain>
    </source>
</reference>
<protein>
    <submittedName>
        <fullName evidence="1">Uncharacterized protein</fullName>
    </submittedName>
</protein>
<dbReference type="EMBL" id="JBBYAK010000001">
    <property type="protein sequence ID" value="MEL3956461.1"/>
    <property type="molecule type" value="Genomic_DNA"/>
</dbReference>
<comment type="caution">
    <text evidence="1">The sequence shown here is derived from an EMBL/GenBank/DDBJ whole genome shotgun (WGS) entry which is preliminary data.</text>
</comment>
<name>A0ABU9JWR4_9BACI</name>
<proteinExistence type="predicted"/>